<dbReference type="OrthoDB" id="9809859at2"/>
<dbReference type="AlphaFoldDB" id="Q2IKJ0"/>
<proteinExistence type="predicted"/>
<dbReference type="HOGENOM" id="CLU_080177_0_0_7"/>
<sequence>MKRLLERSHALLTAPVGATPRVLALVAALLVVPTYVAPLWNLTMFAPQYGDGLRLDIYSYKLEGGNHGQDLKEINLLNHYIGMHDLAEEDFREFKWMPFVMGGLALVFLRAAVMGRVLDLLDSLVVFTWFGLFSLWSFGYKLYSYGHDLAPGAPVKVPPFMPPMIGSAQLANFEVYSYPGLGSYALFAVGLALAVALALGVRATLRRSAAAPLPRGGP</sequence>
<feature type="transmembrane region" description="Helical" evidence="1">
    <location>
        <begin position="96"/>
        <end position="113"/>
    </location>
</feature>
<dbReference type="RefSeq" id="WP_011421453.1">
    <property type="nucleotide sequence ID" value="NC_007760.1"/>
</dbReference>
<dbReference type="eggNOG" id="COG4314">
    <property type="taxonomic scope" value="Bacteria"/>
</dbReference>
<keyword evidence="1" id="KW-0812">Transmembrane</keyword>
<evidence type="ECO:0000313" key="3">
    <source>
        <dbReference type="Proteomes" id="UP000001935"/>
    </source>
</evidence>
<feature type="transmembrane region" description="Helical" evidence="1">
    <location>
        <begin position="120"/>
        <end position="139"/>
    </location>
</feature>
<name>Q2IKJ0_ANADE</name>
<feature type="transmembrane region" description="Helical" evidence="1">
    <location>
        <begin position="21"/>
        <end position="40"/>
    </location>
</feature>
<feature type="transmembrane region" description="Helical" evidence="1">
    <location>
        <begin position="184"/>
        <end position="205"/>
    </location>
</feature>
<dbReference type="EMBL" id="CP000251">
    <property type="protein sequence ID" value="ABC82171.1"/>
    <property type="molecule type" value="Genomic_DNA"/>
</dbReference>
<dbReference type="KEGG" id="ade:Adeh_2401"/>
<organism evidence="2 3">
    <name type="scientific">Anaeromyxobacter dehalogenans (strain 2CP-C)</name>
    <dbReference type="NCBI Taxonomy" id="290397"/>
    <lineage>
        <taxon>Bacteria</taxon>
        <taxon>Pseudomonadati</taxon>
        <taxon>Myxococcota</taxon>
        <taxon>Myxococcia</taxon>
        <taxon>Myxococcales</taxon>
        <taxon>Cystobacterineae</taxon>
        <taxon>Anaeromyxobacteraceae</taxon>
        <taxon>Anaeromyxobacter</taxon>
    </lineage>
</organism>
<keyword evidence="1" id="KW-1133">Transmembrane helix</keyword>
<reference evidence="2 3" key="1">
    <citation type="submission" date="2006-01" db="EMBL/GenBank/DDBJ databases">
        <title>Complete sequence of Anaeromyxobacter dehalogenans 2CP-C.</title>
        <authorList>
            <consortium name="US DOE Joint Genome Institute"/>
            <person name="Copeland A."/>
            <person name="Lucas S."/>
            <person name="Lapidus A."/>
            <person name="Barry K."/>
            <person name="Detter J.C."/>
            <person name="Glavina T."/>
            <person name="Hammon N."/>
            <person name="Israni S."/>
            <person name="Pitluck S."/>
            <person name="Brettin T."/>
            <person name="Bruce D."/>
            <person name="Han C."/>
            <person name="Tapia R."/>
            <person name="Gilna P."/>
            <person name="Kiss H."/>
            <person name="Schmutz J."/>
            <person name="Larimer F."/>
            <person name="Land M."/>
            <person name="Kyrpides N."/>
            <person name="Anderson I."/>
            <person name="Sanford R.A."/>
            <person name="Ritalahti K.M."/>
            <person name="Thomas H.S."/>
            <person name="Kirby J.R."/>
            <person name="Zhulin I.B."/>
            <person name="Loeffler F.E."/>
            <person name="Richardson P."/>
        </authorList>
    </citation>
    <scope>NUCLEOTIDE SEQUENCE [LARGE SCALE GENOMIC DNA]</scope>
    <source>
        <strain evidence="2 3">2CP-C</strain>
    </source>
</reference>
<dbReference type="Proteomes" id="UP000001935">
    <property type="component" value="Chromosome"/>
</dbReference>
<keyword evidence="1" id="KW-0472">Membrane</keyword>
<gene>
    <name evidence="2" type="ordered locus">Adeh_2401</name>
</gene>
<evidence type="ECO:0000256" key="1">
    <source>
        <dbReference type="SAM" id="Phobius"/>
    </source>
</evidence>
<evidence type="ECO:0000313" key="2">
    <source>
        <dbReference type="EMBL" id="ABC82171.1"/>
    </source>
</evidence>
<dbReference type="STRING" id="290397.Adeh_2401"/>
<protein>
    <submittedName>
        <fullName evidence="2">Uncharacterized protein</fullName>
    </submittedName>
</protein>
<accession>Q2IKJ0</accession>